<feature type="region of interest" description="Disordered" evidence="1">
    <location>
        <begin position="216"/>
        <end position="241"/>
    </location>
</feature>
<proteinExistence type="predicted"/>
<name>A0A0D2P2P4_HYPSF</name>
<gene>
    <name evidence="2" type="ORF">HYPSUDRAFT_54630</name>
</gene>
<sequence>MATYVKTLKRSFARSKIWSWIEDKTHDVVPYGSRPSKIVNSSRRCRGAGGITLAICARLPVSLSRPVPSTTMALHKQNPALVLPTTTKPHNATRLQPIVAFCRRGLRDLPFDQRRHGTASLRRNCVQIIGPPQSGLGDVNLQRVEVFGPDHDRVLLLIFFIPKRSASSCARCGQERTVFEVRKSVSLQVATCHLVDDGFRFLQFLICLPTTSPKKLSRSRAAHSRNQTTGLRGNPPSASQGLSCHVFKPAPTFAAATTARRSPRSSSRFQAGRGGAVVPKGPEVQLHNAVAVWRLTQAASMNTPFRAHIPALQPGNDHMQPVEESQLGFTAGAARVGDTVLPGRNNLKIGWKVSLRRTTVDRWEAGTTGQPVLRKRNVECKGGCYSRGRAGRSTDRRHRPSHAAVSSDDIFIWSTSPHQAMRGKELGLTWIIDRDTLPPSFTGIGDMINKLEFVYLFGIYICKILRVKNVGHRERVFVIVDSGGGRRRHNPWWMRRSRCTPHAAGAQRTTLANGSRSASSNLVKGLSCFPEVKDSA</sequence>
<dbReference type="Proteomes" id="UP000054270">
    <property type="component" value="Unassembled WGS sequence"/>
</dbReference>
<organism evidence="2 3">
    <name type="scientific">Hypholoma sublateritium (strain FD-334 SS-4)</name>
    <dbReference type="NCBI Taxonomy" id="945553"/>
    <lineage>
        <taxon>Eukaryota</taxon>
        <taxon>Fungi</taxon>
        <taxon>Dikarya</taxon>
        <taxon>Basidiomycota</taxon>
        <taxon>Agaricomycotina</taxon>
        <taxon>Agaricomycetes</taxon>
        <taxon>Agaricomycetidae</taxon>
        <taxon>Agaricales</taxon>
        <taxon>Agaricineae</taxon>
        <taxon>Strophariaceae</taxon>
        <taxon>Hypholoma</taxon>
    </lineage>
</organism>
<feature type="compositionally biased region" description="Low complexity" evidence="1">
    <location>
        <begin position="255"/>
        <end position="269"/>
    </location>
</feature>
<accession>A0A0D2P2P4</accession>
<evidence type="ECO:0000313" key="2">
    <source>
        <dbReference type="EMBL" id="KJA22991.1"/>
    </source>
</evidence>
<dbReference type="AlphaFoldDB" id="A0A0D2P2P4"/>
<evidence type="ECO:0000313" key="3">
    <source>
        <dbReference type="Proteomes" id="UP000054270"/>
    </source>
</evidence>
<dbReference type="EMBL" id="KN817546">
    <property type="protein sequence ID" value="KJA22991.1"/>
    <property type="molecule type" value="Genomic_DNA"/>
</dbReference>
<evidence type="ECO:0000256" key="1">
    <source>
        <dbReference type="SAM" id="MobiDB-lite"/>
    </source>
</evidence>
<feature type="compositionally biased region" description="Polar residues" evidence="1">
    <location>
        <begin position="224"/>
        <end position="241"/>
    </location>
</feature>
<keyword evidence="3" id="KW-1185">Reference proteome</keyword>
<protein>
    <submittedName>
        <fullName evidence="2">Uncharacterized protein</fullName>
    </submittedName>
</protein>
<feature type="region of interest" description="Disordered" evidence="1">
    <location>
        <begin position="255"/>
        <end position="276"/>
    </location>
</feature>
<reference evidence="3" key="1">
    <citation type="submission" date="2014-04" db="EMBL/GenBank/DDBJ databases">
        <title>Evolutionary Origins and Diversification of the Mycorrhizal Mutualists.</title>
        <authorList>
            <consortium name="DOE Joint Genome Institute"/>
            <consortium name="Mycorrhizal Genomics Consortium"/>
            <person name="Kohler A."/>
            <person name="Kuo A."/>
            <person name="Nagy L.G."/>
            <person name="Floudas D."/>
            <person name="Copeland A."/>
            <person name="Barry K.W."/>
            <person name="Cichocki N."/>
            <person name="Veneault-Fourrey C."/>
            <person name="LaButti K."/>
            <person name="Lindquist E.A."/>
            <person name="Lipzen A."/>
            <person name="Lundell T."/>
            <person name="Morin E."/>
            <person name="Murat C."/>
            <person name="Riley R."/>
            <person name="Ohm R."/>
            <person name="Sun H."/>
            <person name="Tunlid A."/>
            <person name="Henrissat B."/>
            <person name="Grigoriev I.V."/>
            <person name="Hibbett D.S."/>
            <person name="Martin F."/>
        </authorList>
    </citation>
    <scope>NUCLEOTIDE SEQUENCE [LARGE SCALE GENOMIC DNA]</scope>
    <source>
        <strain evidence="3">FD-334 SS-4</strain>
    </source>
</reference>